<sequence>MPKIIKYLSKDKLWICLFWVAYLTFIVTFNIFSLRSEFYISDAAPHILFIIFCIIIISEIVFFLIQLIKLFIIPQTHVLTSFLGLFCGLVFSFCWFGILYFYFEYVSNGYDDIGFIIAMFIPVLGCFFGYIILVLIKILRCLYCYLSVKQVNNSYP</sequence>
<keyword evidence="1" id="KW-0472">Membrane</keyword>
<gene>
    <name evidence="2" type="ORF">DKK78_06890</name>
</gene>
<dbReference type="RefSeq" id="WP_110447926.1">
    <property type="nucleotide sequence ID" value="NZ_CP132381.1"/>
</dbReference>
<reference evidence="2 3" key="1">
    <citation type="submission" date="2018-05" db="EMBL/GenBank/DDBJ databases">
        <title>Reference genomes for bee gut microbiota database.</title>
        <authorList>
            <person name="Ellegaard K.M."/>
        </authorList>
    </citation>
    <scope>NUCLEOTIDE SEQUENCE [LARGE SCALE GENOMIC DNA]</scope>
    <source>
        <strain evidence="2 3">ESL0172</strain>
    </source>
</reference>
<dbReference type="Proteomes" id="UP000247673">
    <property type="component" value="Unassembled WGS sequence"/>
</dbReference>
<dbReference type="EMBL" id="QGLO01000004">
    <property type="protein sequence ID" value="PXY92025.1"/>
    <property type="molecule type" value="Genomic_DNA"/>
</dbReference>
<feature type="transmembrane region" description="Helical" evidence="1">
    <location>
        <begin position="115"/>
        <end position="136"/>
    </location>
</feature>
<proteinExistence type="predicted"/>
<dbReference type="OrthoDB" id="7067516at2"/>
<keyword evidence="1" id="KW-0812">Transmembrane</keyword>
<accession>A0A2V4DPC8</accession>
<evidence type="ECO:0000313" key="2">
    <source>
        <dbReference type="EMBL" id="PXY92025.1"/>
    </source>
</evidence>
<evidence type="ECO:0000313" key="3">
    <source>
        <dbReference type="Proteomes" id="UP000247673"/>
    </source>
</evidence>
<keyword evidence="1" id="KW-1133">Transmembrane helix</keyword>
<dbReference type="AlphaFoldDB" id="A0A2V4DPC8"/>
<protein>
    <submittedName>
        <fullName evidence="2">Uncharacterized protein</fullName>
    </submittedName>
</protein>
<feature type="transmembrane region" description="Helical" evidence="1">
    <location>
        <begin position="44"/>
        <end position="65"/>
    </location>
</feature>
<evidence type="ECO:0000256" key="1">
    <source>
        <dbReference type="SAM" id="Phobius"/>
    </source>
</evidence>
<comment type="caution">
    <text evidence="2">The sequence shown here is derived from an EMBL/GenBank/DDBJ whole genome shotgun (WGS) entry which is preliminary data.</text>
</comment>
<feature type="transmembrane region" description="Helical" evidence="1">
    <location>
        <begin position="77"/>
        <end position="103"/>
    </location>
</feature>
<name>A0A2V4DPC8_9GAMM</name>
<organism evidence="2 3">
    <name type="scientific">Gilliamella apis</name>
    <dbReference type="NCBI Taxonomy" id="1970738"/>
    <lineage>
        <taxon>Bacteria</taxon>
        <taxon>Pseudomonadati</taxon>
        <taxon>Pseudomonadota</taxon>
        <taxon>Gammaproteobacteria</taxon>
        <taxon>Orbales</taxon>
        <taxon>Orbaceae</taxon>
        <taxon>Gilliamella</taxon>
    </lineage>
</organism>
<keyword evidence="3" id="KW-1185">Reference proteome</keyword>
<feature type="transmembrane region" description="Helical" evidence="1">
    <location>
        <begin position="12"/>
        <end position="32"/>
    </location>
</feature>